<dbReference type="KEGG" id="yli:2912099"/>
<dbReference type="RefSeq" id="XP_503460.1">
    <property type="nucleotide sequence ID" value="XM_503460.1"/>
</dbReference>
<dbReference type="Proteomes" id="UP000182444">
    <property type="component" value="Chromosome 1E"/>
</dbReference>
<dbReference type="InterPro" id="IPR057725">
    <property type="entry name" value="Ams2-SPT21_N"/>
</dbReference>
<feature type="compositionally biased region" description="Polar residues" evidence="1">
    <location>
        <begin position="550"/>
        <end position="559"/>
    </location>
</feature>
<dbReference type="InterPro" id="IPR042403">
    <property type="entry name" value="Spt21/Ams2"/>
</dbReference>
<organism evidence="2 3">
    <name type="scientific">Yarrowia lipolytica</name>
    <name type="common">Candida lipolytica</name>
    <dbReference type="NCBI Taxonomy" id="4952"/>
    <lineage>
        <taxon>Eukaryota</taxon>
        <taxon>Fungi</taxon>
        <taxon>Dikarya</taxon>
        <taxon>Ascomycota</taxon>
        <taxon>Saccharomycotina</taxon>
        <taxon>Dipodascomycetes</taxon>
        <taxon>Dipodascales</taxon>
        <taxon>Dipodascales incertae sedis</taxon>
        <taxon>Yarrowia</taxon>
    </lineage>
</organism>
<dbReference type="CDD" id="cd00202">
    <property type="entry name" value="ZnF_GATA"/>
    <property type="match status" value="1"/>
</dbReference>
<feature type="region of interest" description="Disordered" evidence="1">
    <location>
        <begin position="458"/>
        <end position="497"/>
    </location>
</feature>
<dbReference type="InterPro" id="IPR013088">
    <property type="entry name" value="Znf_NHR/GATA"/>
</dbReference>
<dbReference type="SUPFAM" id="SSF57716">
    <property type="entry name" value="Glucocorticoid receptor-like (DNA-binding domain)"/>
    <property type="match status" value="1"/>
</dbReference>
<dbReference type="InterPro" id="IPR000679">
    <property type="entry name" value="Znf_GATA"/>
</dbReference>
<evidence type="ECO:0000313" key="3">
    <source>
        <dbReference type="Proteomes" id="UP000182444"/>
    </source>
</evidence>
<dbReference type="GeneID" id="2912099"/>
<dbReference type="VEuPathDB" id="FungiDB:YALI0_E02442g"/>
<name>A0A1D8NGU1_YARLL</name>
<dbReference type="PROSITE" id="PS50114">
    <property type="entry name" value="GATA_ZN_FINGER_2"/>
    <property type="match status" value="1"/>
</dbReference>
<feature type="compositionally biased region" description="Polar residues" evidence="1">
    <location>
        <begin position="458"/>
        <end position="477"/>
    </location>
</feature>
<dbReference type="GO" id="GO:0006357">
    <property type="term" value="P:regulation of transcription by RNA polymerase II"/>
    <property type="evidence" value="ECO:0007669"/>
    <property type="project" value="TreeGrafter"/>
</dbReference>
<feature type="compositionally biased region" description="Polar residues" evidence="1">
    <location>
        <begin position="512"/>
        <end position="543"/>
    </location>
</feature>
<feature type="region of interest" description="Disordered" evidence="1">
    <location>
        <begin position="652"/>
        <end position="673"/>
    </location>
</feature>
<dbReference type="GO" id="GO:0030466">
    <property type="term" value="P:silent mating-type cassette heterochromatin formation"/>
    <property type="evidence" value="ECO:0007669"/>
    <property type="project" value="TreeGrafter"/>
</dbReference>
<evidence type="ECO:0000256" key="1">
    <source>
        <dbReference type="SAM" id="MobiDB-lite"/>
    </source>
</evidence>
<dbReference type="OrthoDB" id="3199820at2759"/>
<dbReference type="Gene3D" id="3.30.50.10">
    <property type="entry name" value="Erythroid Transcription Factor GATA-1, subunit A"/>
    <property type="match status" value="1"/>
</dbReference>
<dbReference type="PANTHER" id="PTHR39147">
    <property type="entry name" value="PROTEIN SPT21"/>
    <property type="match status" value="1"/>
</dbReference>
<sequence>MSTPNPMHSRRAAPTMRPKIKLKLLYELNGSSCLARTQFPVDVFAANDIAFANFKQCFSAINSASPEILASASETDYAVYVADCTEADEPMVGRGLLSQLLARPEVDISDTSTLLTGGVVSGRITSSLLSFIPGHAQETVEIRLRFVTIHKASQIASLMSMFLYSSIQQSLSDEQVSQICDGRWISDLQEQGIWEQLLEFKNSVLAEDDNPTRRIISPKKALSPFQSSPITVAPALSAPSVNPDEGIRLVGKISDPQSSSGLLSSSPSRHQTIIRSGRAQEIDKAKEQGQVEKENGNECYNCRTLHASSWRKCTTHDDDGVFTIILCNPCGLWFVNKKEHRPRKYWGKMRDGRPIPPSKRGPRKKSDKTTLVKAEKKPVLKLHDKPLGIQTSIDLTNDARKSTPSSQNPTPVSSHTMAPTPMGSTPVPSHHTQGLNRTHVQENPHLNKRPFQALTQSLQQPPEFESSQTLASRTASLPVSDRGAKRHKTDVASRPSCDAVHSAAIYKPTQFQAATSSPAVTPTMESTATMPSSPGTQTRSNRASAPGSPPRTNSASSSTPFLQPKALPPLPPITPQKVRLTPSKKDKTPDFLVGLSPSRWLSAYLGSSRSPSQFSSHTSPVDHNTVNFFSESDLFTESPFRGLYQGVRSEPFTQSTAGSMPPPSADDDYNMNVLPSSPSIFRMYKDNSDLFSSSSQSTEATSPINKLQQIARNSPDAHKSLEESEEIGNTNKTNKA</sequence>
<feature type="compositionally biased region" description="Polar residues" evidence="1">
    <location>
        <begin position="402"/>
        <end position="435"/>
    </location>
</feature>
<dbReference type="GO" id="GO:0043565">
    <property type="term" value="F:sequence-specific DNA binding"/>
    <property type="evidence" value="ECO:0007669"/>
    <property type="project" value="InterPro"/>
</dbReference>
<dbReference type="AlphaFoldDB" id="A0A1D8NGU1"/>
<dbReference type="Pfam" id="PF25823">
    <property type="entry name" value="Ams2-SPT21_N"/>
    <property type="match status" value="1"/>
</dbReference>
<accession>A0A1D8NGU1</accession>
<protein>
    <submittedName>
        <fullName evidence="2">Uncharacterized protein</fullName>
    </submittedName>
</protein>
<feature type="compositionally biased region" description="Polar residues" evidence="1">
    <location>
        <begin position="727"/>
        <end position="736"/>
    </location>
</feature>
<dbReference type="GO" id="GO:0000183">
    <property type="term" value="P:rDNA heterochromatin formation"/>
    <property type="evidence" value="ECO:0007669"/>
    <property type="project" value="TreeGrafter"/>
</dbReference>
<gene>
    <name evidence="2" type="ORF">YALI1_E03088g</name>
</gene>
<feature type="region of interest" description="Disordered" evidence="1">
    <location>
        <begin position="690"/>
        <end position="736"/>
    </location>
</feature>
<reference evidence="2 3" key="1">
    <citation type="journal article" date="2016" name="PLoS ONE">
        <title>Sequence Assembly of Yarrowia lipolytica Strain W29/CLIB89 Shows Transposable Element Diversity.</title>
        <authorList>
            <person name="Magnan C."/>
            <person name="Yu J."/>
            <person name="Chang I."/>
            <person name="Jahn E."/>
            <person name="Kanomata Y."/>
            <person name="Wu J."/>
            <person name="Zeller M."/>
            <person name="Oakes M."/>
            <person name="Baldi P."/>
            <person name="Sandmeyer S."/>
        </authorList>
    </citation>
    <scope>NUCLEOTIDE SEQUENCE [LARGE SCALE GENOMIC DNA]</scope>
    <source>
        <strain evidence="3">CLIB89(W29)</strain>
    </source>
</reference>
<dbReference type="SMART" id="SM00401">
    <property type="entry name" value="ZnF_GATA"/>
    <property type="match status" value="1"/>
</dbReference>
<feature type="compositionally biased region" description="Polar residues" evidence="1">
    <location>
        <begin position="698"/>
        <end position="712"/>
    </location>
</feature>
<dbReference type="VEuPathDB" id="FungiDB:YALI1_E03088g"/>
<feature type="region of interest" description="Disordered" evidence="1">
    <location>
        <begin position="345"/>
        <end position="435"/>
    </location>
</feature>
<feature type="compositionally biased region" description="Basic and acidic residues" evidence="1">
    <location>
        <begin position="367"/>
        <end position="386"/>
    </location>
</feature>
<feature type="region of interest" description="Disordered" evidence="1">
    <location>
        <begin position="512"/>
        <end position="591"/>
    </location>
</feature>
<evidence type="ECO:0000313" key="2">
    <source>
        <dbReference type="EMBL" id="AOW04855.1"/>
    </source>
</evidence>
<proteinExistence type="predicted"/>
<dbReference type="PANTHER" id="PTHR39147:SF1">
    <property type="entry name" value="PROTEIN SPT21"/>
    <property type="match status" value="1"/>
</dbReference>
<dbReference type="EMBL" id="CP017557">
    <property type="protein sequence ID" value="AOW04855.1"/>
    <property type="molecule type" value="Genomic_DNA"/>
</dbReference>
<dbReference type="GO" id="GO:0008270">
    <property type="term" value="F:zinc ion binding"/>
    <property type="evidence" value="ECO:0007669"/>
    <property type="project" value="InterPro"/>
</dbReference>